<feature type="binding site" evidence="7">
    <location>
        <position position="681"/>
    </location>
    <ligand>
        <name>Zn(2+)</name>
        <dbReference type="ChEBI" id="CHEBI:29105"/>
        <label>1</label>
    </ligand>
</feature>
<dbReference type="Pfam" id="PF01590">
    <property type="entry name" value="GAF"/>
    <property type="match status" value="1"/>
</dbReference>
<feature type="binding site" evidence="6">
    <location>
        <position position="847"/>
    </location>
    <ligand>
        <name>AMP</name>
        <dbReference type="ChEBI" id="CHEBI:456215"/>
    </ligand>
</feature>
<evidence type="ECO:0000256" key="6">
    <source>
        <dbReference type="PIRSR" id="PIRSR623088-2"/>
    </source>
</evidence>
<dbReference type="InterPro" id="IPR036971">
    <property type="entry name" value="PDEase_catalytic_dom_sf"/>
</dbReference>
<name>A0A212EQP0_DANPL</name>
<feature type="binding site" evidence="6">
    <location>
        <position position="681"/>
    </location>
    <ligand>
        <name>AMP</name>
        <dbReference type="ChEBI" id="CHEBI:456215"/>
    </ligand>
</feature>
<dbReference type="PRINTS" id="PR00387">
    <property type="entry name" value="PDIESTERASE1"/>
</dbReference>
<feature type="binding site" evidence="6">
    <location>
        <begin position="641"/>
        <end position="645"/>
    </location>
    <ligand>
        <name>AMP</name>
        <dbReference type="ChEBI" id="CHEBI:456215"/>
    </ligand>
</feature>
<dbReference type="InterPro" id="IPR003018">
    <property type="entry name" value="GAF"/>
</dbReference>
<feature type="region of interest" description="Disordered" evidence="9">
    <location>
        <begin position="44"/>
        <end position="79"/>
    </location>
</feature>
<comment type="caution">
    <text evidence="11">The sequence shown here is derived from an EMBL/GenBank/DDBJ whole genome shotgun (WGS) entry which is preliminary data.</text>
</comment>
<feature type="compositionally biased region" description="Basic and acidic residues" evidence="9">
    <location>
        <begin position="48"/>
        <end position="65"/>
    </location>
</feature>
<dbReference type="EC" id="3.1.4.-" evidence="8"/>
<evidence type="ECO:0000256" key="1">
    <source>
        <dbReference type="ARBA" id="ARBA00007648"/>
    </source>
</evidence>
<dbReference type="EMBL" id="AGBW02013268">
    <property type="protein sequence ID" value="OWR43795.1"/>
    <property type="molecule type" value="Genomic_DNA"/>
</dbReference>
<dbReference type="InterPro" id="IPR029016">
    <property type="entry name" value="GAF-like_dom_sf"/>
</dbReference>
<dbReference type="FunFam" id="1.10.1300.10:FF:000003">
    <property type="entry name" value="Phosphodiesterase"/>
    <property type="match status" value="1"/>
</dbReference>
<reference evidence="11 12" key="1">
    <citation type="journal article" date="2011" name="Cell">
        <title>The monarch butterfly genome yields insights into long-distance migration.</title>
        <authorList>
            <person name="Zhan S."/>
            <person name="Merlin C."/>
            <person name="Boore J.L."/>
            <person name="Reppert S.M."/>
        </authorList>
    </citation>
    <scope>NUCLEOTIDE SEQUENCE [LARGE SCALE GENOMIC DNA]</scope>
    <source>
        <strain evidence="11">F-2</strain>
    </source>
</reference>
<dbReference type="Gene3D" id="1.10.1300.10">
    <property type="entry name" value="3'5'-cyclic nucleotide phosphodiesterase, catalytic domain"/>
    <property type="match status" value="1"/>
</dbReference>
<dbReference type="InterPro" id="IPR003607">
    <property type="entry name" value="HD/PDEase_dom"/>
</dbReference>
<organism evidence="11 12">
    <name type="scientific">Danaus plexippus plexippus</name>
    <dbReference type="NCBI Taxonomy" id="278856"/>
    <lineage>
        <taxon>Eukaryota</taxon>
        <taxon>Metazoa</taxon>
        <taxon>Ecdysozoa</taxon>
        <taxon>Arthropoda</taxon>
        <taxon>Hexapoda</taxon>
        <taxon>Insecta</taxon>
        <taxon>Pterygota</taxon>
        <taxon>Neoptera</taxon>
        <taxon>Endopterygota</taxon>
        <taxon>Lepidoptera</taxon>
        <taxon>Glossata</taxon>
        <taxon>Ditrysia</taxon>
        <taxon>Papilionoidea</taxon>
        <taxon>Nymphalidae</taxon>
        <taxon>Danainae</taxon>
        <taxon>Danaini</taxon>
        <taxon>Danaina</taxon>
        <taxon>Danaus</taxon>
        <taxon>Danaus</taxon>
    </lineage>
</organism>
<dbReference type="FunFam" id="3.30.450.40:FF:000005">
    <property type="entry name" value="Phosphodiesterase"/>
    <property type="match status" value="1"/>
</dbReference>
<keyword evidence="4 8" id="KW-0378">Hydrolase</keyword>
<accession>A0A212EQP0</accession>
<dbReference type="CDD" id="cd00077">
    <property type="entry name" value="HDc"/>
    <property type="match status" value="1"/>
</dbReference>
<keyword evidence="2" id="KW-0140">cGMP</keyword>
<dbReference type="Proteomes" id="UP000007151">
    <property type="component" value="Unassembled WGS sequence"/>
</dbReference>
<dbReference type="eggNOG" id="KOG3689">
    <property type="taxonomic scope" value="Eukaryota"/>
</dbReference>
<evidence type="ECO:0000256" key="7">
    <source>
        <dbReference type="PIRSR" id="PIRSR623088-3"/>
    </source>
</evidence>
<dbReference type="GO" id="GO:0007165">
    <property type="term" value="P:signal transduction"/>
    <property type="evidence" value="ECO:0007669"/>
    <property type="project" value="InterPro"/>
</dbReference>
<dbReference type="InterPro" id="IPR023088">
    <property type="entry name" value="PDEase"/>
</dbReference>
<feature type="binding site" evidence="7">
    <location>
        <position position="680"/>
    </location>
    <ligand>
        <name>Zn(2+)</name>
        <dbReference type="ChEBI" id="CHEBI:29105"/>
        <label>1</label>
    </ligand>
</feature>
<gene>
    <name evidence="11" type="ORF">KGM_203378</name>
</gene>
<dbReference type="SMART" id="SM00065">
    <property type="entry name" value="GAF"/>
    <property type="match status" value="1"/>
</dbReference>
<dbReference type="SUPFAM" id="SSF109604">
    <property type="entry name" value="HD-domain/PDEase-like"/>
    <property type="match status" value="1"/>
</dbReference>
<dbReference type="SUPFAM" id="SSF55781">
    <property type="entry name" value="GAF domain-like"/>
    <property type="match status" value="1"/>
</dbReference>
<dbReference type="PANTHER" id="PTHR11347">
    <property type="entry name" value="CYCLIC NUCLEOTIDE PHOSPHODIESTERASE"/>
    <property type="match status" value="1"/>
</dbReference>
<feature type="domain" description="PDEase" evidence="10">
    <location>
        <begin position="562"/>
        <end position="890"/>
    </location>
</feature>
<feature type="region of interest" description="Disordered" evidence="9">
    <location>
        <begin position="889"/>
        <end position="909"/>
    </location>
</feature>
<dbReference type="Gene3D" id="3.30.450.40">
    <property type="match status" value="1"/>
</dbReference>
<evidence type="ECO:0000259" key="10">
    <source>
        <dbReference type="PROSITE" id="PS51845"/>
    </source>
</evidence>
<feature type="active site" description="Proton donor" evidence="5">
    <location>
        <position position="641"/>
    </location>
</feature>
<comment type="cofactor">
    <cofactor evidence="8">
        <name>a divalent metal cation</name>
        <dbReference type="ChEBI" id="CHEBI:60240"/>
    </cofactor>
    <text evidence="8">Binds 2 divalent metal cations per subunit. Site 1 may preferentially bind zinc ions, while site 2 has a preference for magnesium and/or manganese ions.</text>
</comment>
<keyword evidence="3 7" id="KW-0479">Metal-binding</keyword>
<dbReference type="PROSITE" id="PS51845">
    <property type="entry name" value="PDEASE_I_2"/>
    <property type="match status" value="1"/>
</dbReference>
<evidence type="ECO:0000256" key="4">
    <source>
        <dbReference type="ARBA" id="ARBA00022801"/>
    </source>
</evidence>
<evidence type="ECO:0000313" key="11">
    <source>
        <dbReference type="EMBL" id="OWR43795.1"/>
    </source>
</evidence>
<evidence type="ECO:0000256" key="3">
    <source>
        <dbReference type="ARBA" id="ARBA00022723"/>
    </source>
</evidence>
<feature type="binding site" evidence="7">
    <location>
        <position position="645"/>
    </location>
    <ligand>
        <name>Zn(2+)</name>
        <dbReference type="ChEBI" id="CHEBI:29105"/>
        <label>1</label>
    </ligand>
</feature>
<dbReference type="SMART" id="SM00471">
    <property type="entry name" value="HDc"/>
    <property type="match status" value="1"/>
</dbReference>
<proteinExistence type="inferred from homology"/>
<evidence type="ECO:0000256" key="9">
    <source>
        <dbReference type="SAM" id="MobiDB-lite"/>
    </source>
</evidence>
<sequence length="1024" mass="118291">MTARPHCRPQAHFTTVDSSAHHNVSSREASLLANLCGMAGKQSPIYNEETRGSDGQNVKKTEPNRRAMRPPRSNIPKPSRQITKTILSTENKEKKSSDIFKNSGSEYSNKERRCLRDELKKSRMLDETSLSERSTPEGLDANVVVYLDQNRMSLESYIMNSVSINQLERWLAIKKHKHSESGKASCHSGRLKEKISNKNIFLELFKDLKRDKNEHSVIIDIVRLITMTIEIDAYRVYKLFPDHDSFVQYFVADQSQLISKQLRRVDLNKIENVLRVAKDGTCLRLSRENTVNFPRMCETLVEAFGIKNLDEAKYVLYQPILTASGKTGYVIEMWRTKKEFDDGDEHLSSNYIVWGSLILQYCNLCLDKMRERNMTDFLLDVVKAIFEEMVSLEQLVKKILEFAQKLVSADRASLFLVDHRNNELVSTVFDLKFEPGQGRDVEKKEIRMPIDRGIAGHVALSGETMNIPDAYSDYRFNRDVDEVTGYTTNSILCMPVKVQGKVIGVVQMVNKINADNFDREDEVAFEIFSTFFGLALHHARLYDKIMRKEQRYRVALEVLSYHNTCKEDEVRRVLESNEDREEDVNSLTNFYFDPYKLGDIQKCKAVITMFDDLFELSKFDFMTITRFILTVKKNYRSVPYHNFDHGWSVAHAMYVIIKKDHRKCLDYKMRLALFVACLCHDLDHRGYTNKYLNEIASPLAAMYTTSPLEHHHFNITVTILQQDGHNIFSHLSSQEYKDILGYIRNCILATDLAAFFPNLAKLQEIHNMDSKRPHFNWNIPSHRDLGMAISMTAADLSASAKPWDIQIKTVKVIFKEFYEQGDKEREAGKTPIPMMDRNKPEEQPASQVGFLSQICIPCYTILCKILPKTKPMYLMAFKNLNNWKSKVTKKIDDSDKDEDSREDTLEVISDAELDEDEEREETYTEFDKLQVSSSVLADLDELQKEEDDNNIEEINSKITGGWKCIKSDSVSWEEDQELKIAETKKIKIWKDVHGNLIDEDGVVTRSNKHLKVEIGRALLSNVEN</sequence>
<keyword evidence="12" id="KW-1185">Reference proteome</keyword>
<feature type="compositionally biased region" description="Basic and acidic residues" evidence="9">
    <location>
        <begin position="889"/>
        <end position="904"/>
    </location>
</feature>
<dbReference type="KEGG" id="dpl:KGM_203378"/>
<dbReference type="Pfam" id="PF00233">
    <property type="entry name" value="PDEase_I"/>
    <property type="match status" value="1"/>
</dbReference>
<evidence type="ECO:0000256" key="8">
    <source>
        <dbReference type="RuleBase" id="RU363067"/>
    </source>
</evidence>
<feature type="binding site" evidence="7">
    <location>
        <position position="795"/>
    </location>
    <ligand>
        <name>Zn(2+)</name>
        <dbReference type="ChEBI" id="CHEBI:29105"/>
        <label>1</label>
    </ligand>
</feature>
<dbReference type="GO" id="GO:0004114">
    <property type="term" value="F:3',5'-cyclic-nucleotide phosphodiesterase activity"/>
    <property type="evidence" value="ECO:0007669"/>
    <property type="project" value="InterPro"/>
</dbReference>
<feature type="binding site" evidence="6">
    <location>
        <position position="795"/>
    </location>
    <ligand>
        <name>AMP</name>
        <dbReference type="ChEBI" id="CHEBI:456215"/>
    </ligand>
</feature>
<protein>
    <recommendedName>
        <fullName evidence="8">Phosphodiesterase</fullName>
        <ecNumber evidence="8">3.1.4.-</ecNumber>
    </recommendedName>
</protein>
<feature type="binding site" evidence="7">
    <location>
        <position position="681"/>
    </location>
    <ligand>
        <name>Zn(2+)</name>
        <dbReference type="ChEBI" id="CHEBI:29105"/>
        <label>2</label>
    </ligand>
</feature>
<dbReference type="InterPro" id="IPR023174">
    <property type="entry name" value="PDEase_CS"/>
</dbReference>
<dbReference type="STRING" id="278856.A0A212EQP0"/>
<dbReference type="PROSITE" id="PS00126">
    <property type="entry name" value="PDEASE_I_1"/>
    <property type="match status" value="1"/>
</dbReference>
<comment type="similarity">
    <text evidence="1 8">Belongs to the cyclic nucleotide phosphodiesterase family.</text>
</comment>
<evidence type="ECO:0000256" key="5">
    <source>
        <dbReference type="PIRSR" id="PIRSR623088-1"/>
    </source>
</evidence>
<dbReference type="AlphaFoldDB" id="A0A212EQP0"/>
<evidence type="ECO:0000256" key="2">
    <source>
        <dbReference type="ARBA" id="ARBA00022535"/>
    </source>
</evidence>
<dbReference type="InterPro" id="IPR002073">
    <property type="entry name" value="PDEase_catalytic_dom"/>
</dbReference>
<dbReference type="GO" id="GO:0046872">
    <property type="term" value="F:metal ion binding"/>
    <property type="evidence" value="ECO:0007669"/>
    <property type="project" value="UniProtKB-KW"/>
</dbReference>
<evidence type="ECO:0000313" key="12">
    <source>
        <dbReference type="Proteomes" id="UP000007151"/>
    </source>
</evidence>
<dbReference type="InParanoid" id="A0A212EQP0"/>